<keyword evidence="1" id="KW-1133">Transmembrane helix</keyword>
<keyword evidence="1" id="KW-0472">Membrane</keyword>
<reference evidence="2" key="1">
    <citation type="submission" date="2019-08" db="EMBL/GenBank/DDBJ databases">
        <authorList>
            <person name="Kucharzyk K."/>
            <person name="Murdoch R.W."/>
            <person name="Higgins S."/>
            <person name="Loffler F."/>
        </authorList>
    </citation>
    <scope>NUCLEOTIDE SEQUENCE</scope>
</reference>
<feature type="transmembrane region" description="Helical" evidence="1">
    <location>
        <begin position="79"/>
        <end position="101"/>
    </location>
</feature>
<evidence type="ECO:0000313" key="2">
    <source>
        <dbReference type="EMBL" id="MPN52562.1"/>
    </source>
</evidence>
<keyword evidence="1" id="KW-0812">Transmembrane</keyword>
<dbReference type="EMBL" id="VSSQ01118796">
    <property type="protein sequence ID" value="MPN52562.1"/>
    <property type="molecule type" value="Genomic_DNA"/>
</dbReference>
<organism evidence="2">
    <name type="scientific">bioreactor metagenome</name>
    <dbReference type="NCBI Taxonomy" id="1076179"/>
    <lineage>
        <taxon>unclassified sequences</taxon>
        <taxon>metagenomes</taxon>
        <taxon>ecological metagenomes</taxon>
    </lineage>
</organism>
<protein>
    <submittedName>
        <fullName evidence="2">Uncharacterized protein</fullName>
    </submittedName>
</protein>
<comment type="caution">
    <text evidence="2">The sequence shown here is derived from an EMBL/GenBank/DDBJ whole genome shotgun (WGS) entry which is preliminary data.</text>
</comment>
<feature type="transmembrane region" description="Helical" evidence="1">
    <location>
        <begin position="12"/>
        <end position="29"/>
    </location>
</feature>
<proteinExistence type="predicted"/>
<dbReference type="AlphaFoldDB" id="A0A645INX8"/>
<sequence>MDSMSMEMTAALASSYLLEIAFYVAYAWIYRWAVTTNTSPYPLPLAVALVLCDTGANTIEFSLRHLASDTIWDTTSFSAILLAAFVRSVVIVFVIWLSNYFSMRKSSAR</sequence>
<gene>
    <name evidence="2" type="ORF">SDC9_200224</name>
</gene>
<name>A0A645INX8_9ZZZZ</name>
<evidence type="ECO:0000256" key="1">
    <source>
        <dbReference type="SAM" id="Phobius"/>
    </source>
</evidence>
<accession>A0A645INX8</accession>